<evidence type="ECO:0000256" key="5">
    <source>
        <dbReference type="ARBA" id="ARBA00022737"/>
    </source>
</evidence>
<feature type="repeat" description="FG-GAP" evidence="12">
    <location>
        <begin position="308"/>
        <end position="368"/>
    </location>
</feature>
<gene>
    <name evidence="17" type="ORF">ILUMI_21924</name>
</gene>
<keyword evidence="10 13" id="KW-0675">Receptor</keyword>
<protein>
    <submittedName>
        <fullName evidence="17">Uncharacterized protein</fullName>
    </submittedName>
</protein>
<dbReference type="Pfam" id="PF20806">
    <property type="entry name" value="Integrin_A_Ig_3"/>
    <property type="match status" value="1"/>
</dbReference>
<dbReference type="GO" id="GO:0033627">
    <property type="term" value="P:cell adhesion mediated by integrin"/>
    <property type="evidence" value="ECO:0007669"/>
    <property type="project" value="TreeGrafter"/>
</dbReference>
<comment type="similarity">
    <text evidence="2 13">Belongs to the integrin alpha chain family.</text>
</comment>
<keyword evidence="7 13" id="KW-1133">Transmembrane helix</keyword>
<feature type="domain" description="Integrin alpha third immunoglobulin-like" evidence="16">
    <location>
        <begin position="747"/>
        <end position="925"/>
    </location>
</feature>
<evidence type="ECO:0000256" key="3">
    <source>
        <dbReference type="ARBA" id="ARBA00022692"/>
    </source>
</evidence>
<evidence type="ECO:0000256" key="8">
    <source>
        <dbReference type="ARBA" id="ARBA00023037"/>
    </source>
</evidence>
<keyword evidence="5" id="KW-0677">Repeat</keyword>
<keyword evidence="11" id="KW-0325">Glycoprotein</keyword>
<dbReference type="Proteomes" id="UP000801492">
    <property type="component" value="Unassembled WGS sequence"/>
</dbReference>
<evidence type="ECO:0000256" key="7">
    <source>
        <dbReference type="ARBA" id="ARBA00022989"/>
    </source>
</evidence>
<feature type="repeat" description="FG-GAP" evidence="12">
    <location>
        <begin position="27"/>
        <end position="91"/>
    </location>
</feature>
<reference evidence="17" key="1">
    <citation type="submission" date="2019-08" db="EMBL/GenBank/DDBJ databases">
        <title>The genome of the North American firefly Photinus pyralis.</title>
        <authorList>
            <consortium name="Photinus pyralis genome working group"/>
            <person name="Fallon T.R."/>
            <person name="Sander Lower S.E."/>
            <person name="Weng J.-K."/>
        </authorList>
    </citation>
    <scope>NUCLEOTIDE SEQUENCE</scope>
    <source>
        <strain evidence="17">TRF0915ILg1</strain>
        <tissue evidence="17">Whole body</tissue>
    </source>
</reference>
<dbReference type="InterPro" id="IPR028994">
    <property type="entry name" value="Integrin_alpha_N"/>
</dbReference>
<dbReference type="GO" id="GO:0007229">
    <property type="term" value="P:integrin-mediated signaling pathway"/>
    <property type="evidence" value="ECO:0007669"/>
    <property type="project" value="UniProtKB-KW"/>
</dbReference>
<dbReference type="Gene3D" id="1.20.5.930">
    <property type="entry name" value="Bicelle-embedded integrin alpha(iib) transmembrane segment"/>
    <property type="match status" value="1"/>
</dbReference>
<feature type="region of interest" description="Disordered" evidence="14">
    <location>
        <begin position="1009"/>
        <end position="1040"/>
    </location>
</feature>
<feature type="domain" description="Integrin alpha second immunoglobulin-like" evidence="15">
    <location>
        <begin position="609"/>
        <end position="735"/>
    </location>
</feature>
<evidence type="ECO:0000256" key="1">
    <source>
        <dbReference type="ARBA" id="ARBA00004479"/>
    </source>
</evidence>
<evidence type="ECO:0000256" key="12">
    <source>
        <dbReference type="PROSITE-ProRule" id="PRU00803"/>
    </source>
</evidence>
<dbReference type="Gene3D" id="2.130.10.130">
    <property type="entry name" value="Integrin alpha, N-terminal"/>
    <property type="match status" value="1"/>
</dbReference>
<comment type="caution">
    <text evidence="17">The sequence shown here is derived from an EMBL/GenBank/DDBJ whole genome shotgun (WGS) entry which is preliminary data.</text>
</comment>
<dbReference type="SUPFAM" id="SSF69179">
    <property type="entry name" value="Integrin domains"/>
    <property type="match status" value="3"/>
</dbReference>
<dbReference type="SMART" id="SM00191">
    <property type="entry name" value="Int_alpha"/>
    <property type="match status" value="5"/>
</dbReference>
<organism evidence="17 18">
    <name type="scientific">Ignelater luminosus</name>
    <name type="common">Cucubano</name>
    <name type="synonym">Pyrophorus luminosus</name>
    <dbReference type="NCBI Taxonomy" id="2038154"/>
    <lineage>
        <taxon>Eukaryota</taxon>
        <taxon>Metazoa</taxon>
        <taxon>Ecdysozoa</taxon>
        <taxon>Arthropoda</taxon>
        <taxon>Hexapoda</taxon>
        <taxon>Insecta</taxon>
        <taxon>Pterygota</taxon>
        <taxon>Neoptera</taxon>
        <taxon>Endopterygota</taxon>
        <taxon>Coleoptera</taxon>
        <taxon>Polyphaga</taxon>
        <taxon>Elateriformia</taxon>
        <taxon>Elateroidea</taxon>
        <taxon>Elateridae</taxon>
        <taxon>Agrypninae</taxon>
        <taxon>Pyrophorini</taxon>
        <taxon>Ignelater</taxon>
    </lineage>
</organism>
<evidence type="ECO:0000256" key="11">
    <source>
        <dbReference type="ARBA" id="ARBA00023180"/>
    </source>
</evidence>
<dbReference type="GO" id="GO:0007160">
    <property type="term" value="P:cell-matrix adhesion"/>
    <property type="evidence" value="ECO:0007669"/>
    <property type="project" value="TreeGrafter"/>
</dbReference>
<dbReference type="OrthoDB" id="5573735at2759"/>
<evidence type="ECO:0000313" key="18">
    <source>
        <dbReference type="Proteomes" id="UP000801492"/>
    </source>
</evidence>
<dbReference type="GO" id="GO:0005178">
    <property type="term" value="F:integrin binding"/>
    <property type="evidence" value="ECO:0007669"/>
    <property type="project" value="TreeGrafter"/>
</dbReference>
<evidence type="ECO:0000256" key="9">
    <source>
        <dbReference type="ARBA" id="ARBA00023136"/>
    </source>
</evidence>
<feature type="signal peptide" evidence="13">
    <location>
        <begin position="1"/>
        <end position="21"/>
    </location>
</feature>
<evidence type="ECO:0000313" key="17">
    <source>
        <dbReference type="EMBL" id="KAF2884232.1"/>
    </source>
</evidence>
<evidence type="ECO:0000256" key="13">
    <source>
        <dbReference type="RuleBase" id="RU003762"/>
    </source>
</evidence>
<keyword evidence="8 13" id="KW-0401">Integrin</keyword>
<evidence type="ECO:0000256" key="10">
    <source>
        <dbReference type="ARBA" id="ARBA00023170"/>
    </source>
</evidence>
<dbReference type="GO" id="GO:0007157">
    <property type="term" value="P:heterophilic cell-cell adhesion via plasma membrane cell adhesion molecules"/>
    <property type="evidence" value="ECO:0007669"/>
    <property type="project" value="UniProtKB-ARBA"/>
</dbReference>
<keyword evidence="9 13" id="KW-0472">Membrane</keyword>
<dbReference type="Gene3D" id="2.60.40.1460">
    <property type="entry name" value="Integrin domains. Chain A, domain 2"/>
    <property type="match status" value="1"/>
</dbReference>
<evidence type="ECO:0000259" key="15">
    <source>
        <dbReference type="Pfam" id="PF20805"/>
    </source>
</evidence>
<dbReference type="AlphaFoldDB" id="A0A8K0G0Z2"/>
<feature type="compositionally biased region" description="Basic and acidic residues" evidence="14">
    <location>
        <begin position="1009"/>
        <end position="1020"/>
    </location>
</feature>
<feature type="repeat" description="FG-GAP" evidence="12">
    <location>
        <begin position="430"/>
        <end position="492"/>
    </location>
</feature>
<comment type="subcellular location">
    <subcellularLocation>
        <location evidence="1 13">Membrane</location>
        <topology evidence="1 13">Single-pass type I membrane protein</topology>
    </subcellularLocation>
</comment>
<dbReference type="InterPro" id="IPR048285">
    <property type="entry name" value="Integrin_alpha_Ig-like_2"/>
</dbReference>
<dbReference type="PANTHER" id="PTHR23220:SF83">
    <property type="entry name" value="INTEGRIN ALPHA-PS3-RELATED"/>
    <property type="match status" value="1"/>
</dbReference>
<dbReference type="Gene3D" id="2.60.40.1510">
    <property type="entry name" value="ntegrin, alpha v. Chain A, domain 3"/>
    <property type="match status" value="1"/>
</dbReference>
<dbReference type="InterPro" id="IPR000413">
    <property type="entry name" value="Integrin_alpha"/>
</dbReference>
<dbReference type="Pfam" id="PF01839">
    <property type="entry name" value="FG-GAP"/>
    <property type="match status" value="1"/>
</dbReference>
<evidence type="ECO:0000259" key="16">
    <source>
        <dbReference type="Pfam" id="PF20806"/>
    </source>
</evidence>
<dbReference type="Gene3D" id="2.60.40.1530">
    <property type="entry name" value="ntegrin, alpha v. Chain A, domain 4"/>
    <property type="match status" value="1"/>
</dbReference>
<dbReference type="SUPFAM" id="SSF69318">
    <property type="entry name" value="Integrin alpha N-terminal domain"/>
    <property type="match status" value="1"/>
</dbReference>
<evidence type="ECO:0000256" key="4">
    <source>
        <dbReference type="ARBA" id="ARBA00022729"/>
    </source>
</evidence>
<evidence type="ECO:0000256" key="14">
    <source>
        <dbReference type="SAM" id="MobiDB-lite"/>
    </source>
</evidence>
<proteinExistence type="inferred from homology"/>
<keyword evidence="4 13" id="KW-0732">Signal</keyword>
<dbReference type="InterPro" id="IPR013517">
    <property type="entry name" value="FG-GAP"/>
</dbReference>
<evidence type="ECO:0000256" key="6">
    <source>
        <dbReference type="ARBA" id="ARBA00022889"/>
    </source>
</evidence>
<dbReference type="GO" id="GO:0009897">
    <property type="term" value="C:external side of plasma membrane"/>
    <property type="evidence" value="ECO:0007669"/>
    <property type="project" value="TreeGrafter"/>
</dbReference>
<feature type="chain" id="PRO_5035489909" evidence="13">
    <location>
        <begin position="22"/>
        <end position="1040"/>
    </location>
</feature>
<dbReference type="InterPro" id="IPR032695">
    <property type="entry name" value="Integrin_dom_sf"/>
</dbReference>
<accession>A0A8K0G0Z2</accession>
<keyword evidence="3 13" id="KW-0812">Transmembrane</keyword>
<sequence>MNVSHIFLVFFTLTNLEISFCFNFDLDFVDIIESDVSNSYFGFSVLLQKGLTSSRVLVGAPKANSTYPSHAAIRQPGALYTCDTEKPYSCRQYVIDEEGNTEHKDGLDHRYYYKNRKDYGLLGASLDGGENEGDPFVVCSPRWINERRDRNGQHYLANGLCYMIQNSRDVNQNGEKFIPLLHAGKQGYTLDEIKYYYAIGETGMSVQYLNEERQLLLGAPGVLSWKGTVAKYQLDVRPGSFGRMIVPNPVYMTSIKDENSYFGYALSYGTFDLRYPMVWYVAGAPRAEELTGLVIIFEYGQDEDSDLNVHKQFLGEQMGSYFGSALLSVDMTGNEASDLLVGAPTYFIEKWDEGCVYYYKNIGEANFEDPLKIYGSKQTGARFGSAISSLGDINHDSYQDVAISAPYEDGQGVIYIYLGNKNGLSTEYSQRIAAKTIDNSLQGFGFTISKAIDIDKNLHNDIAVSAYKSGQVAIIKTRPVIKYSVRLTSSMRELAVNTSAFNVTYCINYASTTKEVKSVDTYIHIIKDYRAVNNNNVSHTVTLEQGNEFCGDIPFMLRGGNSDYSKPFTVEMDYGVLENRQSRFCPTCPVTDPAETRSIVLNVPFANGCGEDNICQPDLKLSVNVEGNLTSLVIGSKTTLKLNVRIENKNEPAYLCQVRTKLPTDIEIVRISSKCDLSEDRVYRCLVDNVLQPDTFKELVFDLDIKKLSLNDRYISLNVTVDSKGEEINSDDNMFLVMLPLRVENNVELSGISFPDQLTYVDEEDNIKSETVDFQHIFTTKNLGPSPLLDINADFYIPVEINVGGAERVAFNVYEPEVNMNNQPIQCTTDYHLGFFNGNTDKTTANTNTTQSTEILNRLRRSTDSENPFKNIQRAEKLYNLPINRTLFINCTNSAIKCMKISCANKDIVHRNQYLQAKIKIRAQIDVLQQIVHNKDIIFLSSSAEVKANYKTLYTFADTLLNGSLIKQEVSYWIYIVCIVAGLLILAIIIFILYKLNFFNRPIHEKLKDESCNSSVKKELDDDDHDHDDENEGSEDSNTK</sequence>
<feature type="compositionally biased region" description="Acidic residues" evidence="14">
    <location>
        <begin position="1021"/>
        <end position="1040"/>
    </location>
</feature>
<keyword evidence="6 13" id="KW-0130">Cell adhesion</keyword>
<keyword evidence="18" id="KW-1185">Reference proteome</keyword>
<feature type="transmembrane region" description="Helical" evidence="13">
    <location>
        <begin position="972"/>
        <end position="994"/>
    </location>
</feature>
<dbReference type="InterPro" id="IPR013519">
    <property type="entry name" value="Int_alpha_beta-p"/>
</dbReference>
<dbReference type="EMBL" id="VTPC01090207">
    <property type="protein sequence ID" value="KAF2884232.1"/>
    <property type="molecule type" value="Genomic_DNA"/>
</dbReference>
<feature type="repeat" description="FG-GAP" evidence="12">
    <location>
        <begin position="369"/>
        <end position="426"/>
    </location>
</feature>
<dbReference type="InterPro" id="IPR048286">
    <property type="entry name" value="Integrin_alpha_Ig-like_3"/>
</dbReference>
<name>A0A8K0G0Z2_IGNLU</name>
<dbReference type="PANTHER" id="PTHR23220">
    <property type="entry name" value="INTEGRIN ALPHA"/>
    <property type="match status" value="1"/>
</dbReference>
<evidence type="ECO:0000256" key="2">
    <source>
        <dbReference type="ARBA" id="ARBA00008054"/>
    </source>
</evidence>
<dbReference type="PROSITE" id="PS51470">
    <property type="entry name" value="FG_GAP"/>
    <property type="match status" value="4"/>
</dbReference>
<dbReference type="PRINTS" id="PR01185">
    <property type="entry name" value="INTEGRINA"/>
</dbReference>
<dbReference type="Pfam" id="PF20805">
    <property type="entry name" value="Integrin_A_Ig_2"/>
    <property type="match status" value="1"/>
</dbReference>
<dbReference type="GO" id="GO:0008305">
    <property type="term" value="C:integrin complex"/>
    <property type="evidence" value="ECO:0007669"/>
    <property type="project" value="InterPro"/>
</dbReference>